<dbReference type="PaxDb" id="411470-RUMGNA_02113"/>
<gene>
    <name evidence="2" type="ORF">RUMGNA_02113</name>
</gene>
<keyword evidence="1" id="KW-0472">Membrane</keyword>
<protein>
    <submittedName>
        <fullName evidence="2">Uncharacterized protein</fullName>
    </submittedName>
</protein>
<sequence length="50" mass="6219">MILFTFYRIFIEFQPFSSFSLLIRLPPFFFCTYIADFILLYYLNFESLNR</sequence>
<dbReference type="Proteomes" id="UP000004410">
    <property type="component" value="Unassembled WGS sequence"/>
</dbReference>
<evidence type="ECO:0000313" key="3">
    <source>
        <dbReference type="Proteomes" id="UP000004410"/>
    </source>
</evidence>
<comment type="caution">
    <text evidence="2">The sequence shown here is derived from an EMBL/GenBank/DDBJ whole genome shotgun (WGS) entry which is preliminary data.</text>
</comment>
<dbReference type="AlphaFoldDB" id="A7B3I3"/>
<reference evidence="2 3" key="2">
    <citation type="submission" date="2007-06" db="EMBL/GenBank/DDBJ databases">
        <title>Draft genome sequence of Ruminococcus gnavus (ATCC 29149).</title>
        <authorList>
            <person name="Sudarsanam P."/>
            <person name="Ley R."/>
            <person name="Guruge J."/>
            <person name="Turnbaugh P.J."/>
            <person name="Mahowald M."/>
            <person name="Liep D."/>
            <person name="Gordon J."/>
        </authorList>
    </citation>
    <scope>NUCLEOTIDE SEQUENCE [LARGE SCALE GENOMIC DNA]</scope>
    <source>
        <strain evidence="2 3">ATCC 29149</strain>
    </source>
</reference>
<name>A7B3I3_MEDG7</name>
<keyword evidence="1" id="KW-1133">Transmembrane helix</keyword>
<reference evidence="2 3" key="1">
    <citation type="submission" date="2007-04" db="EMBL/GenBank/DDBJ databases">
        <authorList>
            <person name="Fulton L."/>
            <person name="Clifton S."/>
            <person name="Fulton B."/>
            <person name="Xu J."/>
            <person name="Minx P."/>
            <person name="Pepin K.H."/>
            <person name="Johnson M."/>
            <person name="Thiruvilangam P."/>
            <person name="Bhonagiri V."/>
            <person name="Nash W.E."/>
            <person name="Mardis E.R."/>
            <person name="Wilson R.K."/>
        </authorList>
    </citation>
    <scope>NUCLEOTIDE SEQUENCE [LARGE SCALE GENOMIC DNA]</scope>
    <source>
        <strain evidence="2 3">ATCC 29149</strain>
    </source>
</reference>
<organism evidence="2 3">
    <name type="scientific">Mediterraneibacter gnavus (strain ATCC 29149 / DSM 114966 / JCM 6515 / VPI C7-9)</name>
    <name type="common">Ruminococcus gnavus</name>
    <dbReference type="NCBI Taxonomy" id="411470"/>
    <lineage>
        <taxon>Bacteria</taxon>
        <taxon>Bacillati</taxon>
        <taxon>Bacillota</taxon>
        <taxon>Clostridia</taxon>
        <taxon>Lachnospirales</taxon>
        <taxon>Lachnospiraceae</taxon>
        <taxon>Mediterraneibacter</taxon>
    </lineage>
</organism>
<evidence type="ECO:0000256" key="1">
    <source>
        <dbReference type="SAM" id="Phobius"/>
    </source>
</evidence>
<dbReference type="EMBL" id="AAYG02000016">
    <property type="protein sequence ID" value="EDN77509.1"/>
    <property type="molecule type" value="Genomic_DNA"/>
</dbReference>
<feature type="transmembrane region" description="Helical" evidence="1">
    <location>
        <begin position="21"/>
        <end position="43"/>
    </location>
</feature>
<proteinExistence type="predicted"/>
<keyword evidence="1" id="KW-0812">Transmembrane</keyword>
<accession>A7B3I3</accession>
<evidence type="ECO:0000313" key="2">
    <source>
        <dbReference type="EMBL" id="EDN77509.1"/>
    </source>
</evidence>